<protein>
    <submittedName>
        <fullName evidence="1">Replication associated protein</fullName>
    </submittedName>
</protein>
<keyword evidence="2" id="KW-1185">Reference proteome</keyword>
<name>A0A455R4M1_9VIRU</name>
<evidence type="ECO:0000313" key="1">
    <source>
        <dbReference type="EMBL" id="BBE29376.1"/>
    </source>
</evidence>
<reference evidence="1" key="1">
    <citation type="journal article" date="2019" name="Sci. Rep.">
        <title>Discovery and genetic characterization of diverse smacoviruses in Zambian non-human primates.</title>
        <authorList>
            <person name="Anindita P.D."/>
            <person name="Sasaki M."/>
            <person name="Gonzalez G."/>
            <person name="Phongphaew W."/>
            <person name="Carr M."/>
            <person name="Hang'ombe B.M."/>
            <person name="Mweene A.S."/>
            <person name="Ito K."/>
            <person name="Orba Y."/>
            <person name="Sawa H."/>
        </authorList>
    </citation>
    <scope>NUCLEOTIDE SEQUENCE</scope>
    <source>
        <strain evidence="1">1/ZM09-64</strain>
    </source>
</reference>
<accession>A0A455R4M1</accession>
<dbReference type="EMBL" id="LC386203">
    <property type="protein sequence ID" value="BBE29376.1"/>
    <property type="molecule type" value="Genomic_DNA"/>
</dbReference>
<sequence length="259" mass="30380">MARCKWIDATVWVDGDAGFAGVVNEDEWRKEFAGLFDRYAYGREVAPSTGRRHFQFRGVLKSDCDAGTLGVLTSLGFRDISPTHVRDFEYVYKDADFYCSWELFRPEFADIRDHPYDYQVQLKALPRDDRSIEIVVDSRGNWGKTAFSMYMEYLHKGVYIPPLKRGLDVSACVLGKRISEWYLVDTPRSFEFDADWACALEQLKNGYVYDTRYSFRDKVLPVRPRVTVLCNREPEYDMFFSKDRVQLFEITDKGYLWPM</sequence>
<proteinExistence type="predicted"/>
<evidence type="ECO:0000313" key="2">
    <source>
        <dbReference type="Proteomes" id="UP001234623"/>
    </source>
</evidence>
<dbReference type="Proteomes" id="UP001234623">
    <property type="component" value="Segment"/>
</dbReference>
<organism evidence="1 2">
    <name type="scientific">Papio kindae associated smacovirus</name>
    <dbReference type="NCBI Taxonomy" id="2213169"/>
    <lineage>
        <taxon>Viruses</taxon>
        <taxon>Monodnaviria</taxon>
        <taxon>Shotokuvirae</taxon>
        <taxon>Cressdnaviricota</taxon>
        <taxon>Arfiviricetes</taxon>
        <taxon>Cremevirales</taxon>
        <taxon>Smacoviridae</taxon>
    </lineage>
</organism>